<name>A0AAW5S1G4_MYCBC</name>
<reference evidence="1" key="2">
    <citation type="journal article" date="2022" name="BMC Genomics">
        <title>Comparative genome analysis of mycobacteria focusing on tRNA and non-coding RNA.</title>
        <authorList>
            <person name="Behra P.R.K."/>
            <person name="Pettersson B.M.F."/>
            <person name="Ramesh M."/>
            <person name="Das S."/>
            <person name="Dasgupta S."/>
            <person name="Kirsebom L.A."/>
        </authorList>
    </citation>
    <scope>NUCLEOTIDE SEQUENCE</scope>
    <source>
        <strain evidence="1">DSM 45439</strain>
    </source>
</reference>
<accession>A0AAW5S1G4</accession>
<organism evidence="1 2">
    <name type="scientific">Mycobacterium bouchedurhonense</name>
    <dbReference type="NCBI Taxonomy" id="701041"/>
    <lineage>
        <taxon>Bacteria</taxon>
        <taxon>Bacillati</taxon>
        <taxon>Actinomycetota</taxon>
        <taxon>Actinomycetes</taxon>
        <taxon>Mycobacteriales</taxon>
        <taxon>Mycobacteriaceae</taxon>
        <taxon>Mycobacterium</taxon>
        <taxon>Mycobacterium avium complex (MAC)</taxon>
    </lineage>
</organism>
<comment type="caution">
    <text evidence="1">The sequence shown here is derived from an EMBL/GenBank/DDBJ whole genome shotgun (WGS) entry which is preliminary data.</text>
</comment>
<dbReference type="Proteomes" id="UP001207588">
    <property type="component" value="Unassembled WGS sequence"/>
</dbReference>
<dbReference type="AlphaFoldDB" id="A0AAW5S1G4"/>
<proteinExistence type="predicted"/>
<sequence>MILQWRRFEGPGGERADGTAGIYLTLNTGKLVQLYFMNPDEPLCPINRERARLYMEFATVDEAHRYAQYDDDMRRLRP</sequence>
<evidence type="ECO:0000313" key="1">
    <source>
        <dbReference type="EMBL" id="MCV6988702.1"/>
    </source>
</evidence>
<protein>
    <submittedName>
        <fullName evidence="1">Uncharacterized protein</fullName>
    </submittedName>
</protein>
<evidence type="ECO:0000313" key="2">
    <source>
        <dbReference type="Proteomes" id="UP001207588"/>
    </source>
</evidence>
<dbReference type="RefSeq" id="WP_139800117.1">
    <property type="nucleotide sequence ID" value="NZ_JACKTG010000013.1"/>
</dbReference>
<dbReference type="EMBL" id="JACKTG010000013">
    <property type="protein sequence ID" value="MCV6988702.1"/>
    <property type="molecule type" value="Genomic_DNA"/>
</dbReference>
<gene>
    <name evidence="1" type="ORF">H7I91_05165</name>
</gene>
<reference evidence="1" key="1">
    <citation type="submission" date="2020-07" db="EMBL/GenBank/DDBJ databases">
        <authorList>
            <person name="Pettersson B.M.F."/>
            <person name="Behra P.R.K."/>
            <person name="Ramesh M."/>
            <person name="Das S."/>
            <person name="Dasgupta S."/>
            <person name="Kirsebom L.A."/>
        </authorList>
    </citation>
    <scope>NUCLEOTIDE SEQUENCE</scope>
    <source>
        <strain evidence="1">DSM 45439</strain>
    </source>
</reference>